<comment type="caution">
    <text evidence="4">The sequence shown here is derived from an EMBL/GenBank/DDBJ whole genome shotgun (WGS) entry which is preliminary data.</text>
</comment>
<evidence type="ECO:0000259" key="3">
    <source>
        <dbReference type="Pfam" id="PF01643"/>
    </source>
</evidence>
<evidence type="ECO:0000313" key="4">
    <source>
        <dbReference type="EMBL" id="GHA37329.1"/>
    </source>
</evidence>
<dbReference type="PANTHER" id="PTHR31727:SF6">
    <property type="entry name" value="OLEOYL-ACYL CARRIER PROTEIN THIOESTERASE 1, CHLOROPLASTIC"/>
    <property type="match status" value="1"/>
</dbReference>
<feature type="domain" description="Acyl-ACP thioesterase N-terminal hotdog" evidence="3">
    <location>
        <begin position="10"/>
        <end position="133"/>
    </location>
</feature>
<accession>A0A918SG09</accession>
<keyword evidence="2" id="KW-0809">Transit peptide</keyword>
<organism evidence="4 5">
    <name type="scientific">Salinimicrobium marinum</name>
    <dbReference type="NCBI Taxonomy" id="680283"/>
    <lineage>
        <taxon>Bacteria</taxon>
        <taxon>Pseudomonadati</taxon>
        <taxon>Bacteroidota</taxon>
        <taxon>Flavobacteriia</taxon>
        <taxon>Flavobacteriales</taxon>
        <taxon>Flavobacteriaceae</taxon>
        <taxon>Salinimicrobium</taxon>
    </lineage>
</organism>
<sequence>MKKKNIPAETYSHKRTVSKDDLDEFEHVNNVRYVQWIQDIAKEHWEVRATEKLKKEFFWVVIRHEIDYKKQAFLGDELSIETFVGDTTFVTSERFVNIKNAESGEVLVAAKSNWCLLDTSTKKPTKITEELSNVFHKQ</sequence>
<dbReference type="RefSeq" id="WP_189604443.1">
    <property type="nucleotide sequence ID" value="NZ_BMXB01000006.1"/>
</dbReference>
<comment type="similarity">
    <text evidence="1">Belongs to the acyl-ACP thioesterase family.</text>
</comment>
<dbReference type="PANTHER" id="PTHR31727">
    <property type="entry name" value="OLEOYL-ACYL CARRIER PROTEIN THIOESTERASE 1, CHLOROPLASTIC"/>
    <property type="match status" value="1"/>
</dbReference>
<dbReference type="InterPro" id="IPR029069">
    <property type="entry name" value="HotDog_dom_sf"/>
</dbReference>
<reference evidence="4" key="1">
    <citation type="journal article" date="2014" name="Int. J. Syst. Evol. Microbiol.">
        <title>Complete genome sequence of Corynebacterium casei LMG S-19264T (=DSM 44701T), isolated from a smear-ripened cheese.</title>
        <authorList>
            <consortium name="US DOE Joint Genome Institute (JGI-PGF)"/>
            <person name="Walter F."/>
            <person name="Albersmeier A."/>
            <person name="Kalinowski J."/>
            <person name="Ruckert C."/>
        </authorList>
    </citation>
    <scope>NUCLEOTIDE SEQUENCE</scope>
    <source>
        <strain evidence="4">KCTC 12719</strain>
    </source>
</reference>
<protein>
    <submittedName>
        <fullName evidence="4">Thioesterase</fullName>
    </submittedName>
</protein>
<dbReference type="GO" id="GO:0016297">
    <property type="term" value="F:fatty acyl-[ACP] hydrolase activity"/>
    <property type="evidence" value="ECO:0007669"/>
    <property type="project" value="InterPro"/>
</dbReference>
<dbReference type="AlphaFoldDB" id="A0A918SG09"/>
<gene>
    <name evidence="4" type="ORF">GCM10007103_18360</name>
</gene>
<dbReference type="Pfam" id="PF01643">
    <property type="entry name" value="Acyl-ACP_TE"/>
    <property type="match status" value="1"/>
</dbReference>
<dbReference type="InterPro" id="IPR045023">
    <property type="entry name" value="FATA/B"/>
</dbReference>
<dbReference type="EMBL" id="BMXB01000006">
    <property type="protein sequence ID" value="GHA37329.1"/>
    <property type="molecule type" value="Genomic_DNA"/>
</dbReference>
<dbReference type="Gene3D" id="3.10.129.10">
    <property type="entry name" value="Hotdog Thioesterase"/>
    <property type="match status" value="1"/>
</dbReference>
<dbReference type="SUPFAM" id="SSF54637">
    <property type="entry name" value="Thioesterase/thiol ester dehydrase-isomerase"/>
    <property type="match status" value="1"/>
</dbReference>
<evidence type="ECO:0000256" key="1">
    <source>
        <dbReference type="ARBA" id="ARBA00006500"/>
    </source>
</evidence>
<reference evidence="4" key="2">
    <citation type="submission" date="2020-09" db="EMBL/GenBank/DDBJ databases">
        <authorList>
            <person name="Sun Q."/>
            <person name="Kim S."/>
        </authorList>
    </citation>
    <scope>NUCLEOTIDE SEQUENCE</scope>
    <source>
        <strain evidence="4">KCTC 12719</strain>
    </source>
</reference>
<proteinExistence type="inferred from homology"/>
<evidence type="ECO:0000313" key="5">
    <source>
        <dbReference type="Proteomes" id="UP000610456"/>
    </source>
</evidence>
<name>A0A918SG09_9FLAO</name>
<dbReference type="InterPro" id="IPR002864">
    <property type="entry name" value="Acyl-ACP_thioesterase_NHD"/>
</dbReference>
<dbReference type="GO" id="GO:0000036">
    <property type="term" value="F:acyl carrier activity"/>
    <property type="evidence" value="ECO:0007669"/>
    <property type="project" value="TreeGrafter"/>
</dbReference>
<evidence type="ECO:0000256" key="2">
    <source>
        <dbReference type="ARBA" id="ARBA00022946"/>
    </source>
</evidence>
<dbReference type="Proteomes" id="UP000610456">
    <property type="component" value="Unassembled WGS sequence"/>
</dbReference>
<dbReference type="CDD" id="cd00586">
    <property type="entry name" value="4HBT"/>
    <property type="match status" value="1"/>
</dbReference>
<keyword evidence="5" id="KW-1185">Reference proteome</keyword>